<dbReference type="Proteomes" id="UP001162164">
    <property type="component" value="Unassembled WGS sequence"/>
</dbReference>
<evidence type="ECO:0000313" key="3">
    <source>
        <dbReference type="Proteomes" id="UP001162164"/>
    </source>
</evidence>
<feature type="compositionally biased region" description="Basic and acidic residues" evidence="1">
    <location>
        <begin position="84"/>
        <end position="97"/>
    </location>
</feature>
<keyword evidence="3" id="KW-1185">Reference proteome</keyword>
<protein>
    <submittedName>
        <fullName evidence="2">Uncharacterized protein</fullName>
    </submittedName>
</protein>
<name>A0ABQ9IPU1_9CUCU</name>
<gene>
    <name evidence="2" type="ORF">NQ317_006273</name>
</gene>
<evidence type="ECO:0000313" key="2">
    <source>
        <dbReference type="EMBL" id="KAJ8945999.1"/>
    </source>
</evidence>
<accession>A0ABQ9IPU1</accession>
<organism evidence="2 3">
    <name type="scientific">Molorchus minor</name>
    <dbReference type="NCBI Taxonomy" id="1323400"/>
    <lineage>
        <taxon>Eukaryota</taxon>
        <taxon>Metazoa</taxon>
        <taxon>Ecdysozoa</taxon>
        <taxon>Arthropoda</taxon>
        <taxon>Hexapoda</taxon>
        <taxon>Insecta</taxon>
        <taxon>Pterygota</taxon>
        <taxon>Neoptera</taxon>
        <taxon>Endopterygota</taxon>
        <taxon>Coleoptera</taxon>
        <taxon>Polyphaga</taxon>
        <taxon>Cucujiformia</taxon>
        <taxon>Chrysomeloidea</taxon>
        <taxon>Cerambycidae</taxon>
        <taxon>Lamiinae</taxon>
        <taxon>Monochamini</taxon>
        <taxon>Molorchus</taxon>
    </lineage>
</organism>
<dbReference type="EMBL" id="JAPWTJ010004339">
    <property type="protein sequence ID" value="KAJ8945999.1"/>
    <property type="molecule type" value="Genomic_DNA"/>
</dbReference>
<comment type="caution">
    <text evidence="2">The sequence shown here is derived from an EMBL/GenBank/DDBJ whole genome shotgun (WGS) entry which is preliminary data.</text>
</comment>
<evidence type="ECO:0000256" key="1">
    <source>
        <dbReference type="SAM" id="MobiDB-lite"/>
    </source>
</evidence>
<feature type="compositionally biased region" description="Polar residues" evidence="1">
    <location>
        <begin position="117"/>
        <end position="130"/>
    </location>
</feature>
<feature type="region of interest" description="Disordered" evidence="1">
    <location>
        <begin position="61"/>
        <end position="130"/>
    </location>
</feature>
<proteinExistence type="predicted"/>
<sequence length="130" mass="14101">MAHQLTLEIAEQSQQLTNAIAICDKAIESGDSQVADSALRLKPVFRDLQFGQAIVVNGNSNKQNGFDEDPFNKSNGQNSGFADDPFKNDPFKSKDDPFNAFSESNDGITSDPFGEAFSSNTSQADPFNAF</sequence>
<reference evidence="2" key="1">
    <citation type="journal article" date="2023" name="Insect Mol. Biol.">
        <title>Genome sequencing provides insights into the evolution of gene families encoding plant cell wall-degrading enzymes in longhorned beetles.</title>
        <authorList>
            <person name="Shin N.R."/>
            <person name="Okamura Y."/>
            <person name="Kirsch R."/>
            <person name="Pauchet Y."/>
        </authorList>
    </citation>
    <scope>NUCLEOTIDE SEQUENCE</scope>
    <source>
        <strain evidence="2">MMC_N1</strain>
    </source>
</reference>